<organism evidence="1">
    <name type="scientific">marine sediment metagenome</name>
    <dbReference type="NCBI Taxonomy" id="412755"/>
    <lineage>
        <taxon>unclassified sequences</taxon>
        <taxon>metagenomes</taxon>
        <taxon>ecological metagenomes</taxon>
    </lineage>
</organism>
<sequence length="149" mass="17276">MGKDKKSNLLDDLDVDADLLKPQEDENVDVELNEFLSTIPQAPRKLQAHLLRRSLQREQNQWNDILLNPEDTLYMKFPSKLAAQSKRTRLYHARTYLMLTYAQVKEYNYIAEQLAAYSLSIVERSGTFYIAILNLGIEAEELLTPDEVE</sequence>
<name>A0A0F9VHA9_9ZZZZ</name>
<dbReference type="EMBL" id="LAZR01000531">
    <property type="protein sequence ID" value="KKN65188.1"/>
    <property type="molecule type" value="Genomic_DNA"/>
</dbReference>
<evidence type="ECO:0000313" key="1">
    <source>
        <dbReference type="EMBL" id="KKN65188.1"/>
    </source>
</evidence>
<reference evidence="1" key="1">
    <citation type="journal article" date="2015" name="Nature">
        <title>Complex archaea that bridge the gap between prokaryotes and eukaryotes.</title>
        <authorList>
            <person name="Spang A."/>
            <person name="Saw J.H."/>
            <person name="Jorgensen S.L."/>
            <person name="Zaremba-Niedzwiedzka K."/>
            <person name="Martijn J."/>
            <person name="Lind A.E."/>
            <person name="van Eijk R."/>
            <person name="Schleper C."/>
            <person name="Guy L."/>
            <person name="Ettema T.J."/>
        </authorList>
    </citation>
    <scope>NUCLEOTIDE SEQUENCE</scope>
</reference>
<accession>A0A0F9VHA9</accession>
<dbReference type="AlphaFoldDB" id="A0A0F9VHA9"/>
<proteinExistence type="predicted"/>
<protein>
    <submittedName>
        <fullName evidence="1">Uncharacterized protein</fullName>
    </submittedName>
</protein>
<comment type="caution">
    <text evidence="1">The sequence shown here is derived from an EMBL/GenBank/DDBJ whole genome shotgun (WGS) entry which is preliminary data.</text>
</comment>
<gene>
    <name evidence="1" type="ORF">LCGC14_0483640</name>
</gene>